<feature type="compositionally biased region" description="Pro residues" evidence="1">
    <location>
        <begin position="78"/>
        <end position="91"/>
    </location>
</feature>
<comment type="caution">
    <text evidence="3">The sequence shown here is derived from an EMBL/GenBank/DDBJ whole genome shotgun (WGS) entry which is preliminary data.</text>
</comment>
<evidence type="ECO:0000259" key="2">
    <source>
        <dbReference type="Pfam" id="PF09792"/>
    </source>
</evidence>
<dbReference type="Pfam" id="PF09792">
    <property type="entry name" value="But2"/>
    <property type="match status" value="2"/>
</dbReference>
<sequence length="331" mass="33601">MMPTTSTYTEKTTYTTIFTTDYVTVCPTPTVVTINKQTITVTASTTLTVPCPTTQVKTDTITKSVVMTPSPVPASSKPAPPASSMPAPPASSMPASSMPVAPASTMPASGNTCAPAQTVTVTQYVTVSKQQETSMAPSSAPASSMPQSSAPASSMKPSSAASSAVMSSKPASSAPASSAPASTAPAPSASATGKCPLDLKAGAYEYPHALRVNGVNGYNVTINKDTKTDVGFDIPQGDSGKTCSTYFSLPKASDLATSGYSLSGTGMINVSKDGKVIYSFAPQPGNAYLIESGACAAGKFVTYTFSTADSVDVNLFNDYNPCALGAFVTVA</sequence>
<feature type="domain" description="Ubiquitin 3 binding protein But2 C-terminal" evidence="2">
    <location>
        <begin position="217"/>
        <end position="272"/>
    </location>
</feature>
<reference evidence="3" key="1">
    <citation type="journal article" date="2021" name="J Fungi (Basel)">
        <title>Virulence traits and population genomics of the black yeast Aureobasidium melanogenum.</title>
        <authorList>
            <person name="Cernosa A."/>
            <person name="Sun X."/>
            <person name="Gostincar C."/>
            <person name="Fang C."/>
            <person name="Gunde-Cimerman N."/>
            <person name="Song Z."/>
        </authorList>
    </citation>
    <scope>NUCLEOTIDE SEQUENCE</scope>
    <source>
        <strain evidence="3">EXF-9298</strain>
    </source>
</reference>
<organism evidence="3 4">
    <name type="scientific">Aureobasidium melanogenum</name>
    <name type="common">Aureobasidium pullulans var. melanogenum</name>
    <dbReference type="NCBI Taxonomy" id="46634"/>
    <lineage>
        <taxon>Eukaryota</taxon>
        <taxon>Fungi</taxon>
        <taxon>Dikarya</taxon>
        <taxon>Ascomycota</taxon>
        <taxon>Pezizomycotina</taxon>
        <taxon>Dothideomycetes</taxon>
        <taxon>Dothideomycetidae</taxon>
        <taxon>Dothideales</taxon>
        <taxon>Saccotheciaceae</taxon>
        <taxon>Aureobasidium</taxon>
    </lineage>
</organism>
<dbReference type="PANTHER" id="PTHR39613">
    <property type="entry name" value="ANCHORED CELL WALL PROTEIN, PUTATIVE (AFU_ORTHOLOGUE AFUA_4G08960)-RELATED"/>
    <property type="match status" value="1"/>
</dbReference>
<name>A0A9P8G310_AURME</name>
<feature type="region of interest" description="Disordered" evidence="1">
    <location>
        <begin position="132"/>
        <end position="191"/>
    </location>
</feature>
<dbReference type="PANTHER" id="PTHR39613:SF1">
    <property type="entry name" value="ANCHORED CELL WALL PROTEIN, PUTATIVE (AFU_ORTHOLOGUE AFUA_4G08960)-RELATED"/>
    <property type="match status" value="1"/>
</dbReference>
<evidence type="ECO:0000256" key="1">
    <source>
        <dbReference type="SAM" id="MobiDB-lite"/>
    </source>
</evidence>
<gene>
    <name evidence="3" type="ORF">KCU98_g2050</name>
</gene>
<feature type="domain" description="Ubiquitin 3 binding protein But2 C-terminal" evidence="2">
    <location>
        <begin position="282"/>
        <end position="321"/>
    </location>
</feature>
<proteinExistence type="predicted"/>
<dbReference type="Proteomes" id="UP000729357">
    <property type="component" value="Unassembled WGS sequence"/>
</dbReference>
<reference evidence="3" key="2">
    <citation type="submission" date="2021-08" db="EMBL/GenBank/DDBJ databases">
        <authorList>
            <person name="Gostincar C."/>
            <person name="Sun X."/>
            <person name="Song Z."/>
            <person name="Gunde-Cimerman N."/>
        </authorList>
    </citation>
    <scope>NUCLEOTIDE SEQUENCE</scope>
    <source>
        <strain evidence="3">EXF-9298</strain>
    </source>
</reference>
<feature type="region of interest" description="Disordered" evidence="1">
    <location>
        <begin position="68"/>
        <end position="103"/>
    </location>
</feature>
<evidence type="ECO:0000313" key="3">
    <source>
        <dbReference type="EMBL" id="KAG9989223.1"/>
    </source>
</evidence>
<accession>A0A9P8G310</accession>
<feature type="compositionally biased region" description="Low complexity" evidence="1">
    <location>
        <begin position="92"/>
        <end position="103"/>
    </location>
</feature>
<keyword evidence="4" id="KW-1185">Reference proteome</keyword>
<protein>
    <recommendedName>
        <fullName evidence="2">Ubiquitin 3 binding protein But2 C-terminal domain-containing protein</fullName>
    </recommendedName>
</protein>
<dbReference type="InterPro" id="IPR018620">
    <property type="entry name" value="Ubiquitin3-bd_protein_But2_C"/>
</dbReference>
<evidence type="ECO:0000313" key="4">
    <source>
        <dbReference type="Proteomes" id="UP000729357"/>
    </source>
</evidence>
<dbReference type="AlphaFoldDB" id="A0A9P8G310"/>
<dbReference type="EMBL" id="JAHFXS010000096">
    <property type="protein sequence ID" value="KAG9989223.1"/>
    <property type="molecule type" value="Genomic_DNA"/>
</dbReference>
<feature type="non-terminal residue" evidence="3">
    <location>
        <position position="331"/>
    </location>
</feature>